<reference evidence="1 2" key="2">
    <citation type="journal article" date="2016" name="Genome Announc.">
        <title>Complete Genome Sequence of Streptomyces ambofaciens DSM 40697, a Paradigm for Genome Plasticity Studies.</title>
        <authorList>
            <person name="Thibessard A."/>
            <person name="Leblond P."/>
        </authorList>
    </citation>
    <scope>NUCLEOTIDE SEQUENCE [LARGE SCALE GENOMIC DNA]</scope>
    <source>
        <strain evidence="1 2">DSM 40697</strain>
    </source>
</reference>
<proteinExistence type="predicted"/>
<name>A0ABN4P969_STRAM</name>
<organism evidence="1 2">
    <name type="scientific">Streptomyces ambofaciens</name>
    <dbReference type="NCBI Taxonomy" id="1889"/>
    <lineage>
        <taxon>Bacteria</taxon>
        <taxon>Bacillati</taxon>
        <taxon>Actinomycetota</taxon>
        <taxon>Actinomycetes</taxon>
        <taxon>Kitasatosporales</taxon>
        <taxon>Streptomycetaceae</taxon>
        <taxon>Streptomyces</taxon>
    </lineage>
</organism>
<reference evidence="2" key="1">
    <citation type="submission" date="2015-10" db="EMBL/GenBank/DDBJ databases">
        <title>Complete genome sequence of Streptomyces ambofaciens DSM 40697.</title>
        <authorList>
            <person name="Thibessard A."/>
            <person name="Leblond P."/>
        </authorList>
    </citation>
    <scope>NUCLEOTIDE SEQUENCE [LARGE SCALE GENOMIC DNA]</scope>
    <source>
        <strain evidence="2">DSM 40697</strain>
    </source>
</reference>
<gene>
    <name evidence="1" type="ORF">SAM40697_3903</name>
</gene>
<dbReference type="RefSeq" id="WP_063482764.1">
    <property type="nucleotide sequence ID" value="NZ_CP012949.1"/>
</dbReference>
<keyword evidence="2" id="KW-1185">Reference proteome</keyword>
<accession>A0ABN4P969</accession>
<sequence length="116" mass="12641">MGPSEDAAELKKRAKRLRECAREARTLARHLGPYLDDAVKKATPRATGFRTGDDKGAIWQGPFADECTGTLQQRQRTLNGMGTALLADATRWESQAEELDLRAKEKDKAKAGAGGN</sequence>
<dbReference type="EMBL" id="CP012949">
    <property type="protein sequence ID" value="ANB07861.1"/>
    <property type="molecule type" value="Genomic_DNA"/>
</dbReference>
<protein>
    <submittedName>
        <fullName evidence="1">Uncharacterized protein</fullName>
    </submittedName>
</protein>
<evidence type="ECO:0000313" key="2">
    <source>
        <dbReference type="Proteomes" id="UP000076720"/>
    </source>
</evidence>
<evidence type="ECO:0000313" key="1">
    <source>
        <dbReference type="EMBL" id="ANB07861.1"/>
    </source>
</evidence>
<dbReference type="Proteomes" id="UP000076720">
    <property type="component" value="Chromosome"/>
</dbReference>